<sequence>TCKLHGEQMRTSPDAVVWTGSDHSQEATQPFMMLVTLMEIRLKAGVFLSQDKVCRMSSSWTTMRSSVERSRGAERRSEREGERRLG</sequence>
<comment type="caution">
    <text evidence="2">The sequence shown here is derived from an EMBL/GenBank/DDBJ whole genome shotgun (WGS) entry which is preliminary data.</text>
</comment>
<dbReference type="AlphaFoldDB" id="A0A553QT22"/>
<feature type="compositionally biased region" description="Basic and acidic residues" evidence="1">
    <location>
        <begin position="66"/>
        <end position="86"/>
    </location>
</feature>
<dbReference type="Proteomes" id="UP000316079">
    <property type="component" value="Unassembled WGS sequence"/>
</dbReference>
<evidence type="ECO:0000256" key="1">
    <source>
        <dbReference type="SAM" id="MobiDB-lite"/>
    </source>
</evidence>
<feature type="region of interest" description="Disordered" evidence="1">
    <location>
        <begin position="1"/>
        <end position="21"/>
    </location>
</feature>
<gene>
    <name evidence="2" type="ORF">DNTS_016476</name>
</gene>
<dbReference type="OrthoDB" id="7756796at2759"/>
<accession>A0A553QT22</accession>
<protein>
    <submittedName>
        <fullName evidence="2">Uncharacterized protein</fullName>
    </submittedName>
</protein>
<organism evidence="2 3">
    <name type="scientific">Danionella cerebrum</name>
    <dbReference type="NCBI Taxonomy" id="2873325"/>
    <lineage>
        <taxon>Eukaryota</taxon>
        <taxon>Metazoa</taxon>
        <taxon>Chordata</taxon>
        <taxon>Craniata</taxon>
        <taxon>Vertebrata</taxon>
        <taxon>Euteleostomi</taxon>
        <taxon>Actinopterygii</taxon>
        <taxon>Neopterygii</taxon>
        <taxon>Teleostei</taxon>
        <taxon>Ostariophysi</taxon>
        <taxon>Cypriniformes</taxon>
        <taxon>Danionidae</taxon>
        <taxon>Danioninae</taxon>
        <taxon>Danionella</taxon>
    </lineage>
</organism>
<dbReference type="EMBL" id="SRMA01025565">
    <property type="protein sequence ID" value="TRY93131.1"/>
    <property type="molecule type" value="Genomic_DNA"/>
</dbReference>
<reference evidence="2 3" key="1">
    <citation type="journal article" date="2019" name="Sci. Data">
        <title>Hybrid genome assembly and annotation of Danionella translucida.</title>
        <authorList>
            <person name="Kadobianskyi M."/>
            <person name="Schulze L."/>
            <person name="Schuelke M."/>
            <person name="Judkewitz B."/>
        </authorList>
    </citation>
    <scope>NUCLEOTIDE SEQUENCE [LARGE SCALE GENOMIC DNA]</scope>
    <source>
        <strain evidence="2 3">Bolton</strain>
    </source>
</reference>
<feature type="non-terminal residue" evidence="2">
    <location>
        <position position="1"/>
    </location>
</feature>
<evidence type="ECO:0000313" key="2">
    <source>
        <dbReference type="EMBL" id="TRY93131.1"/>
    </source>
</evidence>
<name>A0A553QT22_9TELE</name>
<proteinExistence type="predicted"/>
<feature type="region of interest" description="Disordered" evidence="1">
    <location>
        <begin position="59"/>
        <end position="86"/>
    </location>
</feature>
<keyword evidence="3" id="KW-1185">Reference proteome</keyword>
<evidence type="ECO:0000313" key="3">
    <source>
        <dbReference type="Proteomes" id="UP000316079"/>
    </source>
</evidence>